<dbReference type="Gene3D" id="3.40.190.10">
    <property type="entry name" value="Periplasmic binding protein-like II"/>
    <property type="match status" value="1"/>
</dbReference>
<keyword evidence="4 5" id="KW-0732">Signal</keyword>
<keyword evidence="8" id="KW-1185">Reference proteome</keyword>
<keyword evidence="3" id="KW-0813">Transport</keyword>
<evidence type="ECO:0000256" key="5">
    <source>
        <dbReference type="SAM" id="SignalP"/>
    </source>
</evidence>
<evidence type="ECO:0000256" key="4">
    <source>
        <dbReference type="ARBA" id="ARBA00022729"/>
    </source>
</evidence>
<dbReference type="InterPro" id="IPR030678">
    <property type="entry name" value="Peptide/Ni-bd"/>
</dbReference>
<sequence length="538" mass="61626">MKKYIALSTLITSFAYAASPNDPLAAKIQELNIGNLDDPKTLDPANCNEVNCGRILLQLFEGLVKNTLSGEIEPAAAESWKISPDGKIYTFHLRKNLKWSDGSDLTAHDFVYSFKRLVHPATASELANFLESVENAQDILDGKKNPDSLAVKAIDNVTFEVKLAKPTPHFLQYLTLNQTFPVQRKNVEKFANETDHFTAVGRLVSNGPYVLSGRKVGDKVSAEKNKNYWNKDNYYLDKVNFYSITDANSEYRMYESGQLDVTAIIPLDLYKNIQKKYGKEFMNTPYLSSYYYLFNLKKFPFDNVKVRQALSIAVDRDVITKSLLGQGQRALYDFVPYGIFGYTQAKTYWQDWPRAKQLAEAKKLLKEAGYSEKNPLTMHISYNTLESHRKIATAISSMWKKELGVNAIPQNEEWKSLLDKRKSGDFEIIRLGFRADINDPVNYLVQMRSNDPQNHAHFKNKEYDALLDKASYASNLKMRKELFEKAGKILVDEVPLIPMYSYVSTNLMRPYVIGLKYNAMNNYYLKGVYLRDKNKNLN</sequence>
<dbReference type="Gene3D" id="3.10.105.10">
    <property type="entry name" value="Dipeptide-binding Protein, Domain 3"/>
    <property type="match status" value="1"/>
</dbReference>
<dbReference type="GO" id="GO:1904680">
    <property type="term" value="F:peptide transmembrane transporter activity"/>
    <property type="evidence" value="ECO:0007669"/>
    <property type="project" value="TreeGrafter"/>
</dbReference>
<organism evidence="7 8">
    <name type="scientific">Fluviispira multicolorata</name>
    <dbReference type="NCBI Taxonomy" id="2654512"/>
    <lineage>
        <taxon>Bacteria</taxon>
        <taxon>Pseudomonadati</taxon>
        <taxon>Bdellovibrionota</taxon>
        <taxon>Oligoflexia</taxon>
        <taxon>Silvanigrellales</taxon>
        <taxon>Silvanigrellaceae</taxon>
        <taxon>Fluviispira</taxon>
    </lineage>
</organism>
<dbReference type="PIRSF" id="PIRSF002741">
    <property type="entry name" value="MppA"/>
    <property type="match status" value="1"/>
</dbReference>
<protein>
    <submittedName>
        <fullName evidence="7">Oligopeptide ABC transporter substrate-binding protein OppA</fullName>
    </submittedName>
</protein>
<evidence type="ECO:0000256" key="3">
    <source>
        <dbReference type="ARBA" id="ARBA00022448"/>
    </source>
</evidence>
<dbReference type="InterPro" id="IPR023765">
    <property type="entry name" value="SBP_5_CS"/>
</dbReference>
<name>A0A833JEQ0_9BACT</name>
<dbReference type="GO" id="GO:0043190">
    <property type="term" value="C:ATP-binding cassette (ABC) transporter complex"/>
    <property type="evidence" value="ECO:0007669"/>
    <property type="project" value="InterPro"/>
</dbReference>
<dbReference type="PANTHER" id="PTHR30290:SF10">
    <property type="entry name" value="PERIPLASMIC OLIGOPEPTIDE-BINDING PROTEIN-RELATED"/>
    <property type="match status" value="1"/>
</dbReference>
<evidence type="ECO:0000313" key="8">
    <source>
        <dbReference type="Proteomes" id="UP000442694"/>
    </source>
</evidence>
<gene>
    <name evidence="7" type="ORF">GCL57_05975</name>
</gene>
<evidence type="ECO:0000259" key="6">
    <source>
        <dbReference type="Pfam" id="PF00496"/>
    </source>
</evidence>
<dbReference type="Gene3D" id="3.90.76.10">
    <property type="entry name" value="Dipeptide-binding Protein, Domain 1"/>
    <property type="match status" value="1"/>
</dbReference>
<dbReference type="RefSeq" id="WP_152212431.1">
    <property type="nucleotide sequence ID" value="NZ_WFLN01000005.1"/>
</dbReference>
<dbReference type="InterPro" id="IPR000914">
    <property type="entry name" value="SBP_5_dom"/>
</dbReference>
<comment type="caution">
    <text evidence="7">The sequence shown here is derived from an EMBL/GenBank/DDBJ whole genome shotgun (WGS) entry which is preliminary data.</text>
</comment>
<dbReference type="AlphaFoldDB" id="A0A833JEQ0"/>
<evidence type="ECO:0000256" key="1">
    <source>
        <dbReference type="ARBA" id="ARBA00004196"/>
    </source>
</evidence>
<dbReference type="FunFam" id="3.90.76.10:FF:000001">
    <property type="entry name" value="Oligopeptide ABC transporter substrate-binding protein"/>
    <property type="match status" value="1"/>
</dbReference>
<dbReference type="SUPFAM" id="SSF53850">
    <property type="entry name" value="Periplasmic binding protein-like II"/>
    <property type="match status" value="1"/>
</dbReference>
<dbReference type="PANTHER" id="PTHR30290">
    <property type="entry name" value="PERIPLASMIC BINDING COMPONENT OF ABC TRANSPORTER"/>
    <property type="match status" value="1"/>
</dbReference>
<evidence type="ECO:0000256" key="2">
    <source>
        <dbReference type="ARBA" id="ARBA00005695"/>
    </source>
</evidence>
<dbReference type="PROSITE" id="PS01040">
    <property type="entry name" value="SBP_BACTERIAL_5"/>
    <property type="match status" value="1"/>
</dbReference>
<feature type="chain" id="PRO_5032519380" evidence="5">
    <location>
        <begin position="18"/>
        <end position="538"/>
    </location>
</feature>
<accession>A0A833JEQ0</accession>
<comment type="similarity">
    <text evidence="2">Belongs to the bacterial solute-binding protein 5 family.</text>
</comment>
<proteinExistence type="inferred from homology"/>
<dbReference type="GO" id="GO:0015833">
    <property type="term" value="P:peptide transport"/>
    <property type="evidence" value="ECO:0007669"/>
    <property type="project" value="TreeGrafter"/>
</dbReference>
<dbReference type="Pfam" id="PF00496">
    <property type="entry name" value="SBP_bac_5"/>
    <property type="match status" value="1"/>
</dbReference>
<dbReference type="EMBL" id="WFLN01000005">
    <property type="protein sequence ID" value="KAB8032192.1"/>
    <property type="molecule type" value="Genomic_DNA"/>
</dbReference>
<dbReference type="InterPro" id="IPR039424">
    <property type="entry name" value="SBP_5"/>
</dbReference>
<dbReference type="FunFam" id="3.10.105.10:FF:000001">
    <property type="entry name" value="Oligopeptide ABC transporter, oligopeptide-binding protein"/>
    <property type="match status" value="1"/>
</dbReference>
<dbReference type="GO" id="GO:0030288">
    <property type="term" value="C:outer membrane-bounded periplasmic space"/>
    <property type="evidence" value="ECO:0007669"/>
    <property type="project" value="TreeGrafter"/>
</dbReference>
<feature type="domain" description="Solute-binding protein family 5" evidence="6">
    <location>
        <begin position="71"/>
        <end position="453"/>
    </location>
</feature>
<comment type="subcellular location">
    <subcellularLocation>
        <location evidence="1">Cell envelope</location>
    </subcellularLocation>
</comment>
<reference evidence="7 8" key="1">
    <citation type="submission" date="2019-10" db="EMBL/GenBank/DDBJ databases">
        <title>New genus of Silvanigrellaceae.</title>
        <authorList>
            <person name="Pitt A."/>
            <person name="Hahn M.W."/>
        </authorList>
    </citation>
    <scope>NUCLEOTIDE SEQUENCE [LARGE SCALE GENOMIC DNA]</scope>
    <source>
        <strain evidence="7 8">33A1-SZDP</strain>
    </source>
</reference>
<dbReference type="Proteomes" id="UP000442694">
    <property type="component" value="Unassembled WGS sequence"/>
</dbReference>
<dbReference type="CDD" id="cd08504">
    <property type="entry name" value="PBP2_OppA"/>
    <property type="match status" value="1"/>
</dbReference>
<feature type="signal peptide" evidence="5">
    <location>
        <begin position="1"/>
        <end position="17"/>
    </location>
</feature>
<evidence type="ECO:0000313" key="7">
    <source>
        <dbReference type="EMBL" id="KAB8032192.1"/>
    </source>
</evidence>